<evidence type="ECO:0000256" key="1">
    <source>
        <dbReference type="ARBA" id="ARBA00022553"/>
    </source>
</evidence>
<keyword evidence="1 6" id="KW-0597">Phosphoprotein</keyword>
<dbReference type="SUPFAM" id="SSF52172">
    <property type="entry name" value="CheY-like"/>
    <property type="match status" value="1"/>
</dbReference>
<dbReference type="Gene3D" id="6.10.250.690">
    <property type="match status" value="1"/>
</dbReference>
<evidence type="ECO:0000256" key="4">
    <source>
        <dbReference type="ARBA" id="ARBA00023125"/>
    </source>
</evidence>
<dbReference type="Gene3D" id="1.10.10.10">
    <property type="entry name" value="Winged helix-like DNA-binding domain superfamily/Winged helix DNA-binding domain"/>
    <property type="match status" value="1"/>
</dbReference>
<evidence type="ECO:0000256" key="5">
    <source>
        <dbReference type="ARBA" id="ARBA00023163"/>
    </source>
</evidence>
<evidence type="ECO:0000256" key="7">
    <source>
        <dbReference type="PROSITE-ProRule" id="PRU01091"/>
    </source>
</evidence>
<feature type="modified residue" description="4-aspartylphosphate" evidence="6">
    <location>
        <position position="54"/>
    </location>
</feature>
<keyword evidence="4 7" id="KW-0238">DNA-binding</keyword>
<dbReference type="EMBL" id="JBDIME010000004">
    <property type="protein sequence ID" value="MEN2789392.1"/>
    <property type="molecule type" value="Genomic_DNA"/>
</dbReference>
<dbReference type="SUPFAM" id="SSF46894">
    <property type="entry name" value="C-terminal effector domain of the bipartite response regulators"/>
    <property type="match status" value="1"/>
</dbReference>
<dbReference type="InterPro" id="IPR036388">
    <property type="entry name" value="WH-like_DNA-bd_sf"/>
</dbReference>
<dbReference type="Pfam" id="PF00072">
    <property type="entry name" value="Response_reg"/>
    <property type="match status" value="1"/>
</dbReference>
<dbReference type="InterPro" id="IPR039420">
    <property type="entry name" value="WalR-like"/>
</dbReference>
<dbReference type="SMART" id="SM00448">
    <property type="entry name" value="REC"/>
    <property type="match status" value="1"/>
</dbReference>
<evidence type="ECO:0000259" key="8">
    <source>
        <dbReference type="PROSITE" id="PS50110"/>
    </source>
</evidence>
<keyword evidence="2" id="KW-0902">Two-component regulatory system</keyword>
<dbReference type="InterPro" id="IPR011006">
    <property type="entry name" value="CheY-like_superfamily"/>
</dbReference>
<dbReference type="PROSITE" id="PS51755">
    <property type="entry name" value="OMPR_PHOB"/>
    <property type="match status" value="1"/>
</dbReference>
<evidence type="ECO:0000259" key="9">
    <source>
        <dbReference type="PROSITE" id="PS51755"/>
    </source>
</evidence>
<dbReference type="InterPro" id="IPR001789">
    <property type="entry name" value="Sig_transdc_resp-reg_receiver"/>
</dbReference>
<dbReference type="PROSITE" id="PS50110">
    <property type="entry name" value="RESPONSE_REGULATORY"/>
    <property type="match status" value="1"/>
</dbReference>
<evidence type="ECO:0000256" key="6">
    <source>
        <dbReference type="PROSITE-ProRule" id="PRU00169"/>
    </source>
</evidence>
<protein>
    <submittedName>
        <fullName evidence="10">Response regulator</fullName>
    </submittedName>
</protein>
<evidence type="ECO:0000256" key="3">
    <source>
        <dbReference type="ARBA" id="ARBA00023015"/>
    </source>
</evidence>
<keyword evidence="5" id="KW-0804">Transcription</keyword>
<feature type="domain" description="Response regulatory" evidence="8">
    <location>
        <begin position="5"/>
        <end position="118"/>
    </location>
</feature>
<feature type="domain" description="OmpR/PhoB-type" evidence="9">
    <location>
        <begin position="133"/>
        <end position="233"/>
    </location>
</feature>
<dbReference type="InterPro" id="IPR016032">
    <property type="entry name" value="Sig_transdc_resp-reg_C-effctor"/>
</dbReference>
<feature type="DNA-binding region" description="OmpR/PhoB-type" evidence="7">
    <location>
        <begin position="133"/>
        <end position="233"/>
    </location>
</feature>
<organism evidence="10 11">
    <name type="scientific">Sphingomonas oligophenolica</name>
    <dbReference type="NCBI Taxonomy" id="301154"/>
    <lineage>
        <taxon>Bacteria</taxon>
        <taxon>Pseudomonadati</taxon>
        <taxon>Pseudomonadota</taxon>
        <taxon>Alphaproteobacteria</taxon>
        <taxon>Sphingomonadales</taxon>
        <taxon>Sphingomonadaceae</taxon>
        <taxon>Sphingomonas</taxon>
    </lineage>
</organism>
<keyword evidence="11" id="KW-1185">Reference proteome</keyword>
<gene>
    <name evidence="10" type="ORF">ABC974_07140</name>
</gene>
<sequence length="238" mass="26417">METICIAVVEDDREIRSLVVDLLAREGFRAIGCPTAVEFDQLNQRQRIDLAILDVMLPGEDGLSLCRRLAAAGDVPVLMVTARGDDVDRIVGLEIGADDYLPKPFNPRELVARVRAVLRRTRERHRSTAALPAERYRFGGWTIDVGTRSVTCPAEAPVELTAGEFDLLLCFVTHPQRVLNRDQLLDWTRGRSAAAFDRAIDVQLGRLRRKLADRPGGDTLIKTVRGGGYQFTLPSARA</sequence>
<evidence type="ECO:0000313" key="10">
    <source>
        <dbReference type="EMBL" id="MEN2789392.1"/>
    </source>
</evidence>
<dbReference type="SMART" id="SM00862">
    <property type="entry name" value="Trans_reg_C"/>
    <property type="match status" value="1"/>
</dbReference>
<evidence type="ECO:0000313" key="11">
    <source>
        <dbReference type="Proteomes" id="UP001419910"/>
    </source>
</evidence>
<accession>A0ABU9Y0U7</accession>
<dbReference type="Gene3D" id="3.40.50.2300">
    <property type="match status" value="1"/>
</dbReference>
<dbReference type="InterPro" id="IPR001867">
    <property type="entry name" value="OmpR/PhoB-type_DNA-bd"/>
</dbReference>
<dbReference type="PANTHER" id="PTHR48111">
    <property type="entry name" value="REGULATOR OF RPOS"/>
    <property type="match status" value="1"/>
</dbReference>
<comment type="caution">
    <text evidence="10">The sequence shown here is derived from an EMBL/GenBank/DDBJ whole genome shotgun (WGS) entry which is preliminary data.</text>
</comment>
<keyword evidence="3" id="KW-0805">Transcription regulation</keyword>
<evidence type="ECO:0000256" key="2">
    <source>
        <dbReference type="ARBA" id="ARBA00023012"/>
    </source>
</evidence>
<dbReference type="Proteomes" id="UP001419910">
    <property type="component" value="Unassembled WGS sequence"/>
</dbReference>
<reference evidence="10 11" key="1">
    <citation type="submission" date="2024-05" db="EMBL/GenBank/DDBJ databases">
        <authorList>
            <person name="Liu Q."/>
            <person name="Xin Y.-H."/>
        </authorList>
    </citation>
    <scope>NUCLEOTIDE SEQUENCE [LARGE SCALE GENOMIC DNA]</scope>
    <source>
        <strain evidence="10 11">CGMCC 1.10181</strain>
    </source>
</reference>
<dbReference type="PANTHER" id="PTHR48111:SF4">
    <property type="entry name" value="DNA-BINDING DUAL TRANSCRIPTIONAL REGULATOR OMPR"/>
    <property type="match status" value="1"/>
</dbReference>
<dbReference type="Pfam" id="PF00486">
    <property type="entry name" value="Trans_reg_C"/>
    <property type="match status" value="1"/>
</dbReference>
<dbReference type="CDD" id="cd00383">
    <property type="entry name" value="trans_reg_C"/>
    <property type="match status" value="1"/>
</dbReference>
<proteinExistence type="predicted"/>
<name>A0ABU9Y0U7_9SPHN</name>
<dbReference type="RefSeq" id="WP_343887307.1">
    <property type="nucleotide sequence ID" value="NZ_BAAAEH010000002.1"/>
</dbReference>